<dbReference type="RefSeq" id="WP_246949560.1">
    <property type="nucleotide sequence ID" value="NZ_JALKII010000002.1"/>
</dbReference>
<accession>A0ABT0E5K5</accession>
<evidence type="ECO:0008006" key="4">
    <source>
        <dbReference type="Google" id="ProtNLM"/>
    </source>
</evidence>
<keyword evidence="1" id="KW-0472">Membrane</keyword>
<evidence type="ECO:0000313" key="3">
    <source>
        <dbReference type="Proteomes" id="UP001165524"/>
    </source>
</evidence>
<keyword evidence="3" id="KW-1185">Reference proteome</keyword>
<proteinExistence type="predicted"/>
<sequence length="230" mass="25215">MIAQRLQESLRFWWQYLTALLLVTAPFAVSGEFVQWGFGPALSADESGLHIGHLSALLLLLLRPFAEGAVMAQLVAIEGGRPRGLGDCLMFCVRAAPTLLATFLFLGVLVYLGLMLLIFPGVWLYARLCQAPFIAVLEGQTPVQALQESFRRTQTDQWQILLAVTLAYMMVLLVTNTFGVLVLNLLGDQKISTLLIALATSLLSAMPTVLIFRYYGLHRPSAPPTDNGHG</sequence>
<protein>
    <recommendedName>
        <fullName evidence="4">Glycerophosphoryl diester phosphodiesterase membrane domain-containing protein</fullName>
    </recommendedName>
</protein>
<comment type="caution">
    <text evidence="2">The sequence shown here is derived from an EMBL/GenBank/DDBJ whole genome shotgun (WGS) entry which is preliminary data.</text>
</comment>
<dbReference type="Proteomes" id="UP001165524">
    <property type="component" value="Unassembled WGS sequence"/>
</dbReference>
<feature type="transmembrane region" description="Helical" evidence="1">
    <location>
        <begin position="193"/>
        <end position="215"/>
    </location>
</feature>
<organism evidence="2 3">
    <name type="scientific">Alcanivorax quisquiliarum</name>
    <dbReference type="NCBI Taxonomy" id="2933565"/>
    <lineage>
        <taxon>Bacteria</taxon>
        <taxon>Pseudomonadati</taxon>
        <taxon>Pseudomonadota</taxon>
        <taxon>Gammaproteobacteria</taxon>
        <taxon>Oceanospirillales</taxon>
        <taxon>Alcanivoracaceae</taxon>
        <taxon>Alcanivorax</taxon>
    </lineage>
</organism>
<keyword evidence="1" id="KW-1133">Transmembrane helix</keyword>
<feature type="transmembrane region" description="Helical" evidence="1">
    <location>
        <begin position="98"/>
        <end position="126"/>
    </location>
</feature>
<gene>
    <name evidence="2" type="ORF">MU846_05180</name>
</gene>
<name>A0ABT0E5K5_9GAMM</name>
<reference evidence="2" key="1">
    <citation type="submission" date="2022-04" db="EMBL/GenBank/DDBJ databases">
        <title>Alcanivorax sp. CY1518 draft genome sequence.</title>
        <authorList>
            <person name="Zhao G."/>
            <person name="An M."/>
        </authorList>
    </citation>
    <scope>NUCLEOTIDE SEQUENCE</scope>
    <source>
        <strain evidence="2">CY1518</strain>
    </source>
</reference>
<dbReference type="EMBL" id="JALKII010000002">
    <property type="protein sequence ID" value="MCK0537097.1"/>
    <property type="molecule type" value="Genomic_DNA"/>
</dbReference>
<evidence type="ECO:0000256" key="1">
    <source>
        <dbReference type="SAM" id="Phobius"/>
    </source>
</evidence>
<evidence type="ECO:0000313" key="2">
    <source>
        <dbReference type="EMBL" id="MCK0537097.1"/>
    </source>
</evidence>
<feature type="transmembrane region" description="Helical" evidence="1">
    <location>
        <begin position="12"/>
        <end position="31"/>
    </location>
</feature>
<keyword evidence="1" id="KW-0812">Transmembrane</keyword>
<feature type="transmembrane region" description="Helical" evidence="1">
    <location>
        <begin position="160"/>
        <end position="186"/>
    </location>
</feature>